<dbReference type="InterPro" id="IPR004846">
    <property type="entry name" value="T2SS/T3SS_dom"/>
</dbReference>
<accession>D6SKN6</accession>
<comment type="similarity">
    <text evidence="1">Belongs to the bacterial secretin family.</text>
</comment>
<evidence type="ECO:0000313" key="5">
    <source>
        <dbReference type="EMBL" id="EFI35247.1"/>
    </source>
</evidence>
<keyword evidence="6" id="KW-1185">Reference proteome</keyword>
<feature type="domain" description="Type II/III secretion system secretin-like" evidence="4">
    <location>
        <begin position="378"/>
        <end position="551"/>
    </location>
</feature>
<evidence type="ECO:0000313" key="6">
    <source>
        <dbReference type="Proteomes" id="UP000005496"/>
    </source>
</evidence>
<proteinExistence type="inferred from homology"/>
<evidence type="ECO:0000256" key="1">
    <source>
        <dbReference type="RuleBase" id="RU004003"/>
    </source>
</evidence>
<feature type="transmembrane region" description="Helical" evidence="3">
    <location>
        <begin position="12"/>
        <end position="33"/>
    </location>
</feature>
<evidence type="ECO:0000256" key="3">
    <source>
        <dbReference type="SAM" id="Phobius"/>
    </source>
</evidence>
<dbReference type="InterPro" id="IPR050810">
    <property type="entry name" value="Bact_Secretion_Sys_Channel"/>
</dbReference>
<sequence>MRLLRIFAPVSRGFFSGFSGAGTFLLIFTMLIISACSSGREPPEESGYAALNRQMAEEQRHLQEARIQQEQQLEHSPSPRDRHEEVGPLIPEFDPLQESIVSISVNNKPLHDILFVVARNAGLNLVVSPEVSLDKRITISFDKTPASIVVDRLLDSYDLYWSVEDNVLAVRPFEEKVFKLDFLDSNTRVAIDSGGNIFGERSGDRRTGTDDLYVGSHNLKGNFAMQSTFGGEDDGNSIYGFLQKNLNDILMDATGERQGHFVLDPTAGSLYVRASPSKMRVANNFIKQLKSKLSQQVVIDAQILEVSLSDSFQLGVDWSYISQELASNFAYSVNLGWQSAQGFGTYGLESEDPVPIVIDSRTGDVDEVYRQFSATIQALETFGQVSVVSNPHVRSRHLQPALVTSGTTRNFIQEITRSRRATDEDWVDYSVNTGTAFEGVMLGVVPFITDNGDVDLDIFPITSQVDLSETAKIGGDQITLPKVNVRNVNTKVRVNDGDTVILGGLIQKGSRERERATPGASRIPGLGWLFKQREDSQDLSELVVIMHVRVVSQ</sequence>
<comment type="caution">
    <text evidence="5">The sequence shown here is derived from an EMBL/GenBank/DDBJ whole genome shotgun (WGS) entry which is preliminary data.</text>
</comment>
<keyword evidence="3" id="KW-0472">Membrane</keyword>
<dbReference type="AlphaFoldDB" id="D6SKN6"/>
<name>D6SKN6_9BACT</name>
<dbReference type="PANTHER" id="PTHR30332:SF17">
    <property type="entry name" value="TYPE IV PILIATION SYSTEM PROTEIN DR_0774-RELATED"/>
    <property type="match status" value="1"/>
</dbReference>
<organism evidence="5 6">
    <name type="scientific">Desulfonatronospira thiodismutans ASO3-1</name>
    <dbReference type="NCBI Taxonomy" id="555779"/>
    <lineage>
        <taxon>Bacteria</taxon>
        <taxon>Pseudomonadati</taxon>
        <taxon>Thermodesulfobacteriota</taxon>
        <taxon>Desulfovibrionia</taxon>
        <taxon>Desulfovibrionales</taxon>
        <taxon>Desulfonatronovibrionaceae</taxon>
        <taxon>Desulfonatronospira</taxon>
    </lineage>
</organism>
<feature type="compositionally biased region" description="Basic and acidic residues" evidence="2">
    <location>
        <begin position="77"/>
        <end position="86"/>
    </location>
</feature>
<dbReference type="EMBL" id="ACJN02000001">
    <property type="protein sequence ID" value="EFI35247.1"/>
    <property type="molecule type" value="Genomic_DNA"/>
</dbReference>
<dbReference type="eggNOG" id="COG4796">
    <property type="taxonomic scope" value="Bacteria"/>
</dbReference>
<reference evidence="5" key="1">
    <citation type="submission" date="2010-05" db="EMBL/GenBank/DDBJ databases">
        <title>The draft genome of Desulfonatronospira thiodismutans ASO3-1.</title>
        <authorList>
            <consortium name="US DOE Joint Genome Institute (JGI-PGF)"/>
            <person name="Lucas S."/>
            <person name="Copeland A."/>
            <person name="Lapidus A."/>
            <person name="Cheng J.-F."/>
            <person name="Bruce D."/>
            <person name="Goodwin L."/>
            <person name="Pitluck S."/>
            <person name="Chertkov O."/>
            <person name="Brettin T."/>
            <person name="Detter J.C."/>
            <person name="Han C."/>
            <person name="Land M.L."/>
            <person name="Hauser L."/>
            <person name="Kyrpides N."/>
            <person name="Mikhailova N."/>
            <person name="Muyzer G."/>
            <person name="Woyke T."/>
        </authorList>
    </citation>
    <scope>NUCLEOTIDE SEQUENCE [LARGE SCALE GENOMIC DNA]</scope>
    <source>
        <strain evidence="5">ASO3-1</strain>
    </source>
</reference>
<dbReference type="GO" id="GO:0009306">
    <property type="term" value="P:protein secretion"/>
    <property type="evidence" value="ECO:0007669"/>
    <property type="project" value="InterPro"/>
</dbReference>
<keyword evidence="3" id="KW-0812">Transmembrane</keyword>
<dbReference type="Pfam" id="PF00263">
    <property type="entry name" value="Secretin"/>
    <property type="match status" value="1"/>
</dbReference>
<keyword evidence="3" id="KW-1133">Transmembrane helix</keyword>
<dbReference type="GO" id="GO:0015627">
    <property type="term" value="C:type II protein secretion system complex"/>
    <property type="evidence" value="ECO:0007669"/>
    <property type="project" value="TreeGrafter"/>
</dbReference>
<dbReference type="PANTHER" id="PTHR30332">
    <property type="entry name" value="PROBABLE GENERAL SECRETION PATHWAY PROTEIN D"/>
    <property type="match status" value="1"/>
</dbReference>
<feature type="compositionally biased region" description="Polar residues" evidence="2">
    <location>
        <begin position="66"/>
        <end position="75"/>
    </location>
</feature>
<dbReference type="Proteomes" id="UP000005496">
    <property type="component" value="Unassembled WGS sequence"/>
</dbReference>
<dbReference type="Gene3D" id="3.55.50.30">
    <property type="match status" value="1"/>
</dbReference>
<gene>
    <name evidence="5" type="ORF">Dthio_PD2658</name>
</gene>
<feature type="region of interest" description="Disordered" evidence="2">
    <location>
        <begin position="63"/>
        <end position="86"/>
    </location>
</feature>
<evidence type="ECO:0000259" key="4">
    <source>
        <dbReference type="Pfam" id="PF00263"/>
    </source>
</evidence>
<protein>
    <submittedName>
        <fullName evidence="5">Type II and III secretion system protein</fullName>
    </submittedName>
</protein>
<evidence type="ECO:0000256" key="2">
    <source>
        <dbReference type="SAM" id="MobiDB-lite"/>
    </source>
</evidence>